<protein>
    <submittedName>
        <fullName evidence="2">Uncharacterized protein</fullName>
    </submittedName>
</protein>
<name>A0A137P2P0_CONC2</name>
<keyword evidence="1" id="KW-0812">Transmembrane</keyword>
<organism evidence="2 3">
    <name type="scientific">Conidiobolus coronatus (strain ATCC 28846 / CBS 209.66 / NRRL 28638)</name>
    <name type="common">Delacroixia coronata</name>
    <dbReference type="NCBI Taxonomy" id="796925"/>
    <lineage>
        <taxon>Eukaryota</taxon>
        <taxon>Fungi</taxon>
        <taxon>Fungi incertae sedis</taxon>
        <taxon>Zoopagomycota</taxon>
        <taxon>Entomophthoromycotina</taxon>
        <taxon>Entomophthoromycetes</taxon>
        <taxon>Entomophthorales</taxon>
        <taxon>Ancylistaceae</taxon>
        <taxon>Conidiobolus</taxon>
    </lineage>
</organism>
<accession>A0A137P2P0</accession>
<gene>
    <name evidence="2" type="ORF">CONCODRAFT_8308</name>
</gene>
<keyword evidence="1" id="KW-0472">Membrane</keyword>
<keyword evidence="1" id="KW-1133">Transmembrane helix</keyword>
<dbReference type="AlphaFoldDB" id="A0A137P2P0"/>
<evidence type="ECO:0000256" key="1">
    <source>
        <dbReference type="SAM" id="Phobius"/>
    </source>
</evidence>
<evidence type="ECO:0000313" key="2">
    <source>
        <dbReference type="EMBL" id="KXN69293.1"/>
    </source>
</evidence>
<proteinExistence type="predicted"/>
<feature type="transmembrane region" description="Helical" evidence="1">
    <location>
        <begin position="36"/>
        <end position="54"/>
    </location>
</feature>
<dbReference type="Proteomes" id="UP000070444">
    <property type="component" value="Unassembled WGS sequence"/>
</dbReference>
<dbReference type="EMBL" id="KQ964540">
    <property type="protein sequence ID" value="KXN69293.1"/>
    <property type="molecule type" value="Genomic_DNA"/>
</dbReference>
<sequence>MTFKRIIPVKLNNHSLLLKRFEKSQFPWSKQEKNSAIIMALVVFAAGAGFYHFFDPHKPVQNART</sequence>
<reference evidence="2 3" key="1">
    <citation type="journal article" date="2015" name="Genome Biol. Evol.">
        <title>Phylogenomic analyses indicate that early fungi evolved digesting cell walls of algal ancestors of land plants.</title>
        <authorList>
            <person name="Chang Y."/>
            <person name="Wang S."/>
            <person name="Sekimoto S."/>
            <person name="Aerts A.L."/>
            <person name="Choi C."/>
            <person name="Clum A."/>
            <person name="LaButti K.M."/>
            <person name="Lindquist E.A."/>
            <person name="Yee Ngan C."/>
            <person name="Ohm R.A."/>
            <person name="Salamov A.A."/>
            <person name="Grigoriev I.V."/>
            <person name="Spatafora J.W."/>
            <person name="Berbee M.L."/>
        </authorList>
    </citation>
    <scope>NUCLEOTIDE SEQUENCE [LARGE SCALE GENOMIC DNA]</scope>
    <source>
        <strain evidence="2 3">NRRL 28638</strain>
    </source>
</reference>
<keyword evidence="3" id="KW-1185">Reference proteome</keyword>
<evidence type="ECO:0000313" key="3">
    <source>
        <dbReference type="Proteomes" id="UP000070444"/>
    </source>
</evidence>